<accession>A0A8S5PXH6</accession>
<proteinExistence type="predicted"/>
<evidence type="ECO:0000313" key="1">
    <source>
        <dbReference type="EMBL" id="DAE11464.1"/>
    </source>
</evidence>
<sequence>MEQFEPITTRKIGSEDNSDYTRNSVIDNHRIFIEYQVKFYSRDLGLVYKLRPYSEETTYYKEKFTFEVPSNTNVGFQQFSNIIFGLSLKEFSKDGALSKVSQGFVEFQKLLRKDVLIKSIVPTGQYELVTTEKGEIVKKK</sequence>
<dbReference type="EMBL" id="BK015533">
    <property type="protein sequence ID" value="DAE11464.1"/>
    <property type="molecule type" value="Genomic_DNA"/>
</dbReference>
<protein>
    <submittedName>
        <fullName evidence="1">Uncharacterized protein</fullName>
    </submittedName>
</protein>
<organism evidence="1">
    <name type="scientific">Myoviridae sp. ctgsk7</name>
    <dbReference type="NCBI Taxonomy" id="2825151"/>
    <lineage>
        <taxon>Viruses</taxon>
        <taxon>Duplodnaviria</taxon>
        <taxon>Heunggongvirae</taxon>
        <taxon>Uroviricota</taxon>
        <taxon>Caudoviricetes</taxon>
    </lineage>
</organism>
<name>A0A8S5PXH6_9CAUD</name>
<reference evidence="1" key="1">
    <citation type="journal article" date="2021" name="Proc. Natl. Acad. Sci. U.S.A.">
        <title>A Catalog of Tens of Thousands of Viruses from Human Metagenomes Reveals Hidden Associations with Chronic Diseases.</title>
        <authorList>
            <person name="Tisza M.J."/>
            <person name="Buck C.B."/>
        </authorList>
    </citation>
    <scope>NUCLEOTIDE SEQUENCE</scope>
    <source>
        <strain evidence="1">Ctgsk7</strain>
    </source>
</reference>